<dbReference type="PANTHER" id="PTHR42852:SF17">
    <property type="entry name" value="THIOREDOXIN-LIKE PROTEIN HI_1115"/>
    <property type="match status" value="1"/>
</dbReference>
<keyword evidence="2" id="KW-0732">Signal</keyword>
<dbReference type="PROSITE" id="PS51352">
    <property type="entry name" value="THIOREDOXIN_2"/>
    <property type="match status" value="1"/>
</dbReference>
<feature type="signal peptide" evidence="2">
    <location>
        <begin position="1"/>
        <end position="21"/>
    </location>
</feature>
<dbReference type="InterPro" id="IPR050553">
    <property type="entry name" value="Thioredoxin_ResA/DsbE_sf"/>
</dbReference>
<organism evidence="4 5">
    <name type="scientific">Carboxylicivirga marina</name>
    <dbReference type="NCBI Taxonomy" id="2800988"/>
    <lineage>
        <taxon>Bacteria</taxon>
        <taxon>Pseudomonadati</taxon>
        <taxon>Bacteroidota</taxon>
        <taxon>Bacteroidia</taxon>
        <taxon>Marinilabiliales</taxon>
        <taxon>Marinilabiliaceae</taxon>
        <taxon>Carboxylicivirga</taxon>
    </lineage>
</organism>
<evidence type="ECO:0000313" key="4">
    <source>
        <dbReference type="EMBL" id="MBK3518092.1"/>
    </source>
</evidence>
<gene>
    <name evidence="4" type="ORF">JIV24_12175</name>
</gene>
<dbReference type="PANTHER" id="PTHR42852">
    <property type="entry name" value="THIOL:DISULFIDE INTERCHANGE PROTEIN DSBE"/>
    <property type="match status" value="1"/>
</dbReference>
<dbReference type="EMBL" id="JAENRR010000027">
    <property type="protein sequence ID" value="MBK3518092.1"/>
    <property type="molecule type" value="Genomic_DNA"/>
</dbReference>
<evidence type="ECO:0000313" key="5">
    <source>
        <dbReference type="Proteomes" id="UP000605676"/>
    </source>
</evidence>
<evidence type="ECO:0000259" key="3">
    <source>
        <dbReference type="PROSITE" id="PS51352"/>
    </source>
</evidence>
<comment type="caution">
    <text evidence="4">The sequence shown here is derived from an EMBL/GenBank/DDBJ whole genome shotgun (WGS) entry which is preliminary data.</text>
</comment>
<keyword evidence="5" id="KW-1185">Reference proteome</keyword>
<reference evidence="4 5" key="1">
    <citation type="submission" date="2021-01" db="EMBL/GenBank/DDBJ databases">
        <title>Carboxyliciviraga sp.nov., isolated from coastal sediments.</title>
        <authorList>
            <person name="Lu D."/>
            <person name="Zhang T."/>
        </authorList>
    </citation>
    <scope>NUCLEOTIDE SEQUENCE [LARGE SCALE GENOMIC DNA]</scope>
    <source>
        <strain evidence="4 5">N1Y132</strain>
    </source>
</reference>
<dbReference type="SUPFAM" id="SSF52833">
    <property type="entry name" value="Thioredoxin-like"/>
    <property type="match status" value="1"/>
</dbReference>
<name>A0ABS1HKK9_9BACT</name>
<proteinExistence type="predicted"/>
<dbReference type="InterPro" id="IPR036249">
    <property type="entry name" value="Thioredoxin-like_sf"/>
</dbReference>
<dbReference type="Gene3D" id="3.40.30.10">
    <property type="entry name" value="Glutaredoxin"/>
    <property type="match status" value="1"/>
</dbReference>
<dbReference type="Proteomes" id="UP000605676">
    <property type="component" value="Unassembled WGS sequence"/>
</dbReference>
<dbReference type="CDD" id="cd02966">
    <property type="entry name" value="TlpA_like_family"/>
    <property type="match status" value="1"/>
</dbReference>
<feature type="chain" id="PRO_5047092914" evidence="2">
    <location>
        <begin position="22"/>
        <end position="160"/>
    </location>
</feature>
<evidence type="ECO:0000256" key="1">
    <source>
        <dbReference type="ARBA" id="ARBA00023284"/>
    </source>
</evidence>
<keyword evidence="1" id="KW-0676">Redox-active center</keyword>
<protein>
    <submittedName>
        <fullName evidence="4">TlpA family protein disulfide reductase</fullName>
    </submittedName>
</protein>
<dbReference type="Pfam" id="PF00578">
    <property type="entry name" value="AhpC-TSA"/>
    <property type="match status" value="1"/>
</dbReference>
<dbReference type="InterPro" id="IPR017937">
    <property type="entry name" value="Thioredoxin_CS"/>
</dbReference>
<dbReference type="InterPro" id="IPR000866">
    <property type="entry name" value="AhpC/TSA"/>
</dbReference>
<feature type="domain" description="Thioredoxin" evidence="3">
    <location>
        <begin position="7"/>
        <end position="160"/>
    </location>
</feature>
<dbReference type="InterPro" id="IPR013766">
    <property type="entry name" value="Thioredoxin_domain"/>
</dbReference>
<evidence type="ECO:0000256" key="2">
    <source>
        <dbReference type="SAM" id="SignalP"/>
    </source>
</evidence>
<dbReference type="RefSeq" id="WP_200465320.1">
    <property type="nucleotide sequence ID" value="NZ_JAENRR010000027.1"/>
</dbReference>
<sequence length="160" mass="18543">MKRICTLLLIVGLCAFNSLKAQNVEEITIKQLLSRVNENTDTLYVVNFWATWCPPCVEELPIFAAPELNDSDRNVKVLLVSLDFKSQKEKQLLPFLEKKKIQQEVILLDERNPNDWIEQIEESWSGAIPATVVYHQNKKVFHEGEMTLPQLHELIRSINQ</sequence>
<dbReference type="PROSITE" id="PS00194">
    <property type="entry name" value="THIOREDOXIN_1"/>
    <property type="match status" value="1"/>
</dbReference>
<accession>A0ABS1HKK9</accession>